<dbReference type="HOGENOM" id="CLU_2332242_0_0_12"/>
<evidence type="ECO:0000313" key="2">
    <source>
        <dbReference type="Proteomes" id="UP000002318"/>
    </source>
</evidence>
<organism evidence="1 2">
    <name type="scientific">Sediminispirochaeta smaragdinae (strain DSM 11293 / JCM 15392 / SEBR 4228)</name>
    <name type="common">Spirochaeta smaragdinae</name>
    <dbReference type="NCBI Taxonomy" id="573413"/>
    <lineage>
        <taxon>Bacteria</taxon>
        <taxon>Pseudomonadati</taxon>
        <taxon>Spirochaetota</taxon>
        <taxon>Spirochaetia</taxon>
        <taxon>Spirochaetales</taxon>
        <taxon>Spirochaetaceae</taxon>
        <taxon>Sediminispirochaeta</taxon>
    </lineage>
</organism>
<accession>E1R4V4</accession>
<dbReference type="EMBL" id="CP002116">
    <property type="protein sequence ID" value="ADK82192.1"/>
    <property type="molecule type" value="Genomic_DNA"/>
</dbReference>
<gene>
    <name evidence="1" type="ordered locus">Spirs_3092</name>
</gene>
<dbReference type="Proteomes" id="UP000002318">
    <property type="component" value="Chromosome"/>
</dbReference>
<dbReference type="OrthoDB" id="370318at2"/>
<sequence length="98" mass="11479">MITQSTHFYVRIKPDLKKAFDDFFPHMSTHYITTAKLFDKSKRYPVLAVEKVTVFTKESNEVESARFLIPTENGNFVWIQAELFEFAGFSCDEESQEE</sequence>
<dbReference type="AlphaFoldDB" id="E1R4V4"/>
<name>E1R4V4_SEDSS</name>
<keyword evidence="2" id="KW-1185">Reference proteome</keyword>
<proteinExistence type="predicted"/>
<evidence type="ECO:0000313" key="1">
    <source>
        <dbReference type="EMBL" id="ADK82192.1"/>
    </source>
</evidence>
<protein>
    <submittedName>
        <fullName evidence="1">Uncharacterized protein</fullName>
    </submittedName>
</protein>
<dbReference type="KEGG" id="ssm:Spirs_3092"/>
<reference evidence="1 2" key="1">
    <citation type="journal article" date="2010" name="Stand. Genomic Sci.">
        <title>Complete genome sequence of Spirochaeta smaragdinae type strain (SEBR 4228).</title>
        <authorList>
            <person name="Mavromatis K."/>
            <person name="Yasawong M."/>
            <person name="Chertkov O."/>
            <person name="Lapidus A."/>
            <person name="Lucas S."/>
            <person name="Nolan M."/>
            <person name="Del Rio T.G."/>
            <person name="Tice H."/>
            <person name="Cheng J.F."/>
            <person name="Pitluck S."/>
            <person name="Liolios K."/>
            <person name="Ivanova N."/>
            <person name="Tapia R."/>
            <person name="Han C."/>
            <person name="Bruce D."/>
            <person name="Goodwin L."/>
            <person name="Pati A."/>
            <person name="Chen A."/>
            <person name="Palaniappan K."/>
            <person name="Land M."/>
            <person name="Hauser L."/>
            <person name="Chang Y.J."/>
            <person name="Jeffries C.D."/>
            <person name="Detter J.C."/>
            <person name="Rohde M."/>
            <person name="Brambilla E."/>
            <person name="Spring S."/>
            <person name="Goker M."/>
            <person name="Sikorski J."/>
            <person name="Woyke T."/>
            <person name="Bristow J."/>
            <person name="Eisen J.A."/>
            <person name="Markowitz V."/>
            <person name="Hugenholtz P."/>
            <person name="Klenk H.P."/>
            <person name="Kyrpides N.C."/>
        </authorList>
    </citation>
    <scope>NUCLEOTIDE SEQUENCE [LARGE SCALE GENOMIC DNA]</scope>
    <source>
        <strain evidence="2">DSM 11293 / JCM 15392 / SEBR 4228</strain>
    </source>
</reference>
<dbReference type="STRING" id="573413.Spirs_3092"/>